<dbReference type="SUPFAM" id="SSF46785">
    <property type="entry name" value="Winged helix' DNA-binding domain"/>
    <property type="match status" value="2"/>
</dbReference>
<dbReference type="GO" id="GO:0016236">
    <property type="term" value="P:macroautophagy"/>
    <property type="evidence" value="ECO:0007669"/>
    <property type="project" value="UniProtKB-ARBA"/>
</dbReference>
<reference evidence="8" key="1">
    <citation type="submission" date="2020-04" db="EMBL/GenBank/DDBJ databases">
        <authorList>
            <person name="Alioto T."/>
            <person name="Alioto T."/>
            <person name="Gomez Garrido J."/>
        </authorList>
    </citation>
    <scope>NUCLEOTIDE SEQUENCE</scope>
    <source>
        <strain evidence="8">A484AB</strain>
    </source>
</reference>
<evidence type="ECO:0000256" key="6">
    <source>
        <dbReference type="ARBA" id="ARBA00022927"/>
    </source>
</evidence>
<dbReference type="PANTHER" id="PTHR13149:SF0">
    <property type="entry name" value="VACUOLAR PROTEIN-SORTING-ASSOCIATED PROTEIN 25"/>
    <property type="match status" value="1"/>
</dbReference>
<dbReference type="Gene3D" id="1.10.10.570">
    <property type="entry name" value="Winged helix' DNA-binding domain. Chain C. Domain 1"/>
    <property type="match status" value="1"/>
</dbReference>
<gene>
    <name evidence="8" type="ORF">PACLA_8A017474</name>
</gene>
<comment type="similarity">
    <text evidence="2">Belongs to the VPS25 family.</text>
</comment>
<dbReference type="GO" id="GO:0000814">
    <property type="term" value="C:ESCRT II complex"/>
    <property type="evidence" value="ECO:0007669"/>
    <property type="project" value="InterPro"/>
</dbReference>
<evidence type="ECO:0000256" key="1">
    <source>
        <dbReference type="ARBA" id="ARBA00004496"/>
    </source>
</evidence>
<keyword evidence="9" id="KW-1185">Reference proteome</keyword>
<evidence type="ECO:0000256" key="2">
    <source>
        <dbReference type="ARBA" id="ARBA00009674"/>
    </source>
</evidence>
<name>A0A6S7FX29_PARCT</name>
<dbReference type="Gene3D" id="1.10.10.10">
    <property type="entry name" value="Winged helix-like DNA-binding domain superfamily/Winged helix DNA-binding domain"/>
    <property type="match status" value="1"/>
</dbReference>
<evidence type="ECO:0000256" key="3">
    <source>
        <dbReference type="ARBA" id="ARBA00017934"/>
    </source>
</evidence>
<dbReference type="InterPro" id="IPR036390">
    <property type="entry name" value="WH_DNA-bd_sf"/>
</dbReference>
<dbReference type="AlphaFoldDB" id="A0A6S7FX29"/>
<dbReference type="FunFam" id="1.10.10.10:FF:000141">
    <property type="entry name" value="vacuolar protein-sorting-associated protein 25"/>
    <property type="match status" value="1"/>
</dbReference>
<dbReference type="Proteomes" id="UP001152795">
    <property type="component" value="Unassembled WGS sequence"/>
</dbReference>
<dbReference type="Pfam" id="PF05871">
    <property type="entry name" value="ESCRT-II"/>
    <property type="match status" value="1"/>
</dbReference>
<accession>A0A6S7FX29</accession>
<dbReference type="FunFam" id="1.10.10.570:FF:000003">
    <property type="entry name" value="Vacuolar protein-sorting-associated protein 25"/>
    <property type="match status" value="1"/>
</dbReference>
<dbReference type="InterPro" id="IPR008570">
    <property type="entry name" value="ESCRT-II_cplx_Vps25-sub"/>
</dbReference>
<organism evidence="8 9">
    <name type="scientific">Paramuricea clavata</name>
    <name type="common">Red gorgonian</name>
    <name type="synonym">Violescent sea-whip</name>
    <dbReference type="NCBI Taxonomy" id="317549"/>
    <lineage>
        <taxon>Eukaryota</taxon>
        <taxon>Metazoa</taxon>
        <taxon>Cnidaria</taxon>
        <taxon>Anthozoa</taxon>
        <taxon>Octocorallia</taxon>
        <taxon>Malacalcyonacea</taxon>
        <taxon>Plexauridae</taxon>
        <taxon>Paramuricea</taxon>
    </lineage>
</organism>
<evidence type="ECO:0000256" key="4">
    <source>
        <dbReference type="ARBA" id="ARBA00022448"/>
    </source>
</evidence>
<dbReference type="EMBL" id="CACRXK020000702">
    <property type="protein sequence ID" value="CAB3984148.1"/>
    <property type="molecule type" value="Genomic_DNA"/>
</dbReference>
<comment type="caution">
    <text evidence="8">The sequence shown here is derived from an EMBL/GenBank/DDBJ whole genome shotgun (WGS) entry which is preliminary data.</text>
</comment>
<dbReference type="GO" id="GO:0043328">
    <property type="term" value="P:protein transport to vacuole involved in ubiquitin-dependent protein catabolic process via the multivesicular body sorting pathway"/>
    <property type="evidence" value="ECO:0007669"/>
    <property type="project" value="TreeGrafter"/>
</dbReference>
<dbReference type="GO" id="GO:0042803">
    <property type="term" value="F:protein homodimerization activity"/>
    <property type="evidence" value="ECO:0007669"/>
    <property type="project" value="TreeGrafter"/>
</dbReference>
<dbReference type="InterPro" id="IPR014041">
    <property type="entry name" value="ESCRT-II_cplx_Vps25-sub_N"/>
</dbReference>
<evidence type="ECO:0000313" key="9">
    <source>
        <dbReference type="Proteomes" id="UP001152795"/>
    </source>
</evidence>
<evidence type="ECO:0000313" key="8">
    <source>
        <dbReference type="EMBL" id="CAB3984148.1"/>
    </source>
</evidence>
<sequence>MATKFEWPWHYKFPPFFTIQQNSDTRARQLDLWCNLVLAYYKHKKMYVFDVNEAQTSSLFFNKEINRKLPIEGINLVLETLQKRGNLEWKDKKGERGYIMWRKPEEWGSLIYQWIKDNAMTGTVCTLFELQHGDDTKNQEFHDIDMWMLKRALETLEVKNKAQMFEGPTPGDDSGLGVKFFS</sequence>
<keyword evidence="6" id="KW-0653">Protein transport</keyword>
<comment type="subcellular location">
    <subcellularLocation>
        <location evidence="1">Cytoplasm</location>
    </subcellularLocation>
</comment>
<dbReference type="GO" id="GO:0005198">
    <property type="term" value="F:structural molecule activity"/>
    <property type="evidence" value="ECO:0007669"/>
    <property type="project" value="TreeGrafter"/>
</dbReference>
<dbReference type="InterPro" id="IPR036388">
    <property type="entry name" value="WH-like_DNA-bd_sf"/>
</dbReference>
<keyword evidence="5" id="KW-0963">Cytoplasm</keyword>
<dbReference type="PANTHER" id="PTHR13149">
    <property type="entry name" value="VACUOLAR PROTEIN SORTING-ASSOCIATED PROTEIN VPS25"/>
    <property type="match status" value="1"/>
</dbReference>
<evidence type="ECO:0000256" key="7">
    <source>
        <dbReference type="ARBA" id="ARBA00030094"/>
    </source>
</evidence>
<keyword evidence="4" id="KW-0813">Transport</keyword>
<protein>
    <recommendedName>
        <fullName evidence="3">Vacuolar protein-sorting-associated protein 25</fullName>
    </recommendedName>
    <alternativeName>
        <fullName evidence="7">ESCRT-II complex subunit VPS25</fullName>
    </alternativeName>
</protein>
<dbReference type="OrthoDB" id="245150at2759"/>
<proteinExistence type="inferred from homology"/>
<evidence type="ECO:0000256" key="5">
    <source>
        <dbReference type="ARBA" id="ARBA00022490"/>
    </source>
</evidence>